<feature type="compositionally biased region" description="Basic and acidic residues" evidence="2">
    <location>
        <begin position="294"/>
        <end position="308"/>
    </location>
</feature>
<feature type="coiled-coil region" evidence="1">
    <location>
        <begin position="437"/>
        <end position="464"/>
    </location>
</feature>
<evidence type="ECO:0000313" key="3">
    <source>
        <dbReference type="EMBL" id="KAL0001352.1"/>
    </source>
</evidence>
<feature type="compositionally biased region" description="Polar residues" evidence="2">
    <location>
        <begin position="504"/>
        <end position="514"/>
    </location>
</feature>
<feature type="region of interest" description="Disordered" evidence="2">
    <location>
        <begin position="479"/>
        <end position="558"/>
    </location>
</feature>
<dbReference type="Proteomes" id="UP001459277">
    <property type="component" value="Unassembled WGS sequence"/>
</dbReference>
<proteinExistence type="predicted"/>
<reference evidence="3 4" key="1">
    <citation type="submission" date="2024-01" db="EMBL/GenBank/DDBJ databases">
        <title>A telomere-to-telomere, gap-free genome of sweet tea (Lithocarpus litseifolius).</title>
        <authorList>
            <person name="Zhou J."/>
        </authorList>
    </citation>
    <scope>NUCLEOTIDE SEQUENCE [LARGE SCALE GENOMIC DNA]</scope>
    <source>
        <strain evidence="3">Zhou-2022a</strain>
        <tissue evidence="3">Leaf</tissue>
    </source>
</reference>
<feature type="compositionally biased region" description="Low complexity" evidence="2">
    <location>
        <begin position="482"/>
        <end position="495"/>
    </location>
</feature>
<dbReference type="EMBL" id="JAZDWU010000005">
    <property type="protein sequence ID" value="KAL0001352.1"/>
    <property type="molecule type" value="Genomic_DNA"/>
</dbReference>
<accession>A0AAW2CV51</accession>
<feature type="compositionally biased region" description="Acidic residues" evidence="2">
    <location>
        <begin position="223"/>
        <end position="240"/>
    </location>
</feature>
<feature type="region of interest" description="Disordered" evidence="2">
    <location>
        <begin position="255"/>
        <end position="328"/>
    </location>
</feature>
<gene>
    <name evidence="3" type="ORF">SO802_015133</name>
</gene>
<feature type="compositionally biased region" description="Basic and acidic residues" evidence="2">
    <location>
        <begin position="520"/>
        <end position="530"/>
    </location>
</feature>
<keyword evidence="1" id="KW-0175">Coiled coil</keyword>
<dbReference type="AlphaFoldDB" id="A0AAW2CV51"/>
<evidence type="ECO:0000256" key="2">
    <source>
        <dbReference type="SAM" id="MobiDB-lite"/>
    </source>
</evidence>
<comment type="caution">
    <text evidence="3">The sequence shown here is derived from an EMBL/GenBank/DDBJ whole genome shotgun (WGS) entry which is preliminary data.</text>
</comment>
<keyword evidence="4" id="KW-1185">Reference proteome</keyword>
<organism evidence="3 4">
    <name type="scientific">Lithocarpus litseifolius</name>
    <dbReference type="NCBI Taxonomy" id="425828"/>
    <lineage>
        <taxon>Eukaryota</taxon>
        <taxon>Viridiplantae</taxon>
        <taxon>Streptophyta</taxon>
        <taxon>Embryophyta</taxon>
        <taxon>Tracheophyta</taxon>
        <taxon>Spermatophyta</taxon>
        <taxon>Magnoliopsida</taxon>
        <taxon>eudicotyledons</taxon>
        <taxon>Gunneridae</taxon>
        <taxon>Pentapetalae</taxon>
        <taxon>rosids</taxon>
        <taxon>fabids</taxon>
        <taxon>Fagales</taxon>
        <taxon>Fagaceae</taxon>
        <taxon>Lithocarpus</taxon>
    </lineage>
</organism>
<feature type="region of interest" description="Disordered" evidence="2">
    <location>
        <begin position="215"/>
        <end position="240"/>
    </location>
</feature>
<evidence type="ECO:0000313" key="4">
    <source>
        <dbReference type="Proteomes" id="UP001459277"/>
    </source>
</evidence>
<evidence type="ECO:0000256" key="1">
    <source>
        <dbReference type="SAM" id="Coils"/>
    </source>
</evidence>
<protein>
    <submittedName>
        <fullName evidence="3">Uncharacterized protein</fullName>
    </submittedName>
</protein>
<sequence length="582" mass="64715">MYRILPNVSIRYCKESKWHEKRQEGEVVIPMIDFIEGRIRVPMGTVTKDYLRAHRLAPTQCAPNMLTILGSVDALNERMGLRLTHHNVNWVYNLHHLMGRGEWNDGLPYLSRKGKPDKNAAIPKFSFVNQESLDKIVKAEVFVHTDSQLRAAHIILDYVPISKAFQAPKYVIKAKDPRLHQISVAAPGFLIISPIPEGVLSTNPIPEGVPMVEASSSYPAIEEKEEEKEEETGEIVEVSDSEDDFGVFNQLLSSDASLGRDAPGKTTQKKPPNPSPALPLQNEPTDLKRKRGPKGKEVVEVEKTHPSPEDEAQSVTKQAKVGQKEAERRIDPQVTPLAWLLTPMLNGDPLPSNASIRDFQGGKASYVADVVEQALLLPEDMAKLWSIKKHEVFLSLKRYLAMAVQASFWVKEITNYCHRQMKEEEGRRNAAVEAFKITALKKKLEEAKKARERAEKARDQAEQDGYDLGVAETEEALRVEVSRSAPSSSRTDSAPEVVEVGKDGTNNVPTSSGIPSEEAEQPRVREKEKNANWGVAPDVIKPSTVTQDPPSEKENPKKMEIVLATLPLPAKADLASESPKAL</sequence>
<name>A0AAW2CV51_9ROSI</name>